<dbReference type="NCBIfam" id="NF003989">
    <property type="entry name" value="PRK05472.1-3"/>
    <property type="match status" value="1"/>
</dbReference>
<dbReference type="PANTHER" id="PTHR35786">
    <property type="entry name" value="REDOX-SENSING TRANSCRIPTIONAL REPRESSOR REX"/>
    <property type="match status" value="1"/>
</dbReference>
<dbReference type="Gene3D" id="1.10.10.10">
    <property type="entry name" value="Winged helix-like DNA-binding domain superfamily/Winged helix DNA-binding domain"/>
    <property type="match status" value="1"/>
</dbReference>
<dbReference type="InterPro" id="IPR036390">
    <property type="entry name" value="WH_DNA-bd_sf"/>
</dbReference>
<keyword evidence="2 7" id="KW-0678">Repressor</keyword>
<evidence type="ECO:0000256" key="6">
    <source>
        <dbReference type="ARBA" id="ARBA00023163"/>
    </source>
</evidence>
<dbReference type="NCBIfam" id="NF003994">
    <property type="entry name" value="PRK05472.2-3"/>
    <property type="match status" value="1"/>
</dbReference>
<dbReference type="SUPFAM" id="SSF51735">
    <property type="entry name" value="NAD(P)-binding Rossmann-fold domains"/>
    <property type="match status" value="1"/>
</dbReference>
<dbReference type="Gene3D" id="3.40.50.720">
    <property type="entry name" value="NAD(P)-binding Rossmann-like Domain"/>
    <property type="match status" value="1"/>
</dbReference>
<evidence type="ECO:0000256" key="7">
    <source>
        <dbReference type="HAMAP-Rule" id="MF_01131"/>
    </source>
</evidence>
<dbReference type="NCBIfam" id="NF003996">
    <property type="entry name" value="PRK05472.2-5"/>
    <property type="match status" value="1"/>
</dbReference>
<reference evidence="9" key="1">
    <citation type="journal article" date="2020" name="mSystems">
        <title>Genome- and Community-Level Interaction Insights into Carbon Utilization and Element Cycling Functions of Hydrothermarchaeota in Hydrothermal Sediment.</title>
        <authorList>
            <person name="Zhou Z."/>
            <person name="Liu Y."/>
            <person name="Xu W."/>
            <person name="Pan J."/>
            <person name="Luo Z.H."/>
            <person name="Li M."/>
        </authorList>
    </citation>
    <scope>NUCLEOTIDE SEQUENCE [LARGE SCALE GENOMIC DNA]</scope>
    <source>
        <strain evidence="9">SpSt-289</strain>
    </source>
</reference>
<dbReference type="GO" id="GO:0051775">
    <property type="term" value="P:response to redox state"/>
    <property type="evidence" value="ECO:0007669"/>
    <property type="project" value="InterPro"/>
</dbReference>
<dbReference type="NCBIfam" id="NF003992">
    <property type="entry name" value="PRK05472.2-1"/>
    <property type="match status" value="1"/>
</dbReference>
<comment type="function">
    <text evidence="7">Modulates transcription in response to changes in cellular NADH/NAD(+) redox state.</text>
</comment>
<evidence type="ECO:0000256" key="2">
    <source>
        <dbReference type="ARBA" id="ARBA00022491"/>
    </source>
</evidence>
<keyword evidence="3 7" id="KW-0805">Transcription regulation</keyword>
<dbReference type="GO" id="GO:0003677">
    <property type="term" value="F:DNA binding"/>
    <property type="evidence" value="ECO:0007669"/>
    <property type="project" value="UniProtKB-UniRule"/>
</dbReference>
<keyword evidence="4 7" id="KW-0520">NAD</keyword>
<comment type="subunit">
    <text evidence="7">Homodimer.</text>
</comment>
<protein>
    <recommendedName>
        <fullName evidence="7">Redox-sensing transcriptional repressor Rex</fullName>
    </recommendedName>
</protein>
<dbReference type="InterPro" id="IPR022876">
    <property type="entry name" value="Tscrpt_rep_Rex"/>
</dbReference>
<dbReference type="SUPFAM" id="SSF46785">
    <property type="entry name" value="Winged helix' DNA-binding domain"/>
    <property type="match status" value="1"/>
</dbReference>
<evidence type="ECO:0000256" key="4">
    <source>
        <dbReference type="ARBA" id="ARBA00023027"/>
    </source>
</evidence>
<dbReference type="PANTHER" id="PTHR35786:SF1">
    <property type="entry name" value="REDOX-SENSING TRANSCRIPTIONAL REPRESSOR REX 1"/>
    <property type="match status" value="1"/>
</dbReference>
<evidence type="ECO:0000259" key="8">
    <source>
        <dbReference type="SMART" id="SM00881"/>
    </source>
</evidence>
<keyword evidence="6 7" id="KW-0804">Transcription</keyword>
<organism evidence="9">
    <name type="scientific">Caldilinea aerophila</name>
    <dbReference type="NCBI Taxonomy" id="133453"/>
    <lineage>
        <taxon>Bacteria</taxon>
        <taxon>Bacillati</taxon>
        <taxon>Chloroflexota</taxon>
        <taxon>Caldilineae</taxon>
        <taxon>Caldilineales</taxon>
        <taxon>Caldilineaceae</taxon>
        <taxon>Caldilinea</taxon>
    </lineage>
</organism>
<feature type="domain" description="CoA-binding" evidence="8">
    <location>
        <begin position="85"/>
        <end position="186"/>
    </location>
</feature>
<comment type="similarity">
    <text evidence="7">Belongs to the transcriptional regulatory Rex family.</text>
</comment>
<dbReference type="GO" id="GO:0003700">
    <property type="term" value="F:DNA-binding transcription factor activity"/>
    <property type="evidence" value="ECO:0007669"/>
    <property type="project" value="UniProtKB-UniRule"/>
</dbReference>
<evidence type="ECO:0000256" key="5">
    <source>
        <dbReference type="ARBA" id="ARBA00023125"/>
    </source>
</evidence>
<feature type="binding site" evidence="7">
    <location>
        <begin position="96"/>
        <end position="101"/>
    </location>
    <ligand>
        <name>NAD(+)</name>
        <dbReference type="ChEBI" id="CHEBI:57540"/>
    </ligand>
</feature>
<dbReference type="InterPro" id="IPR036291">
    <property type="entry name" value="NAD(P)-bd_dom_sf"/>
</dbReference>
<dbReference type="GO" id="GO:0045892">
    <property type="term" value="P:negative regulation of DNA-templated transcription"/>
    <property type="evidence" value="ECO:0007669"/>
    <property type="project" value="InterPro"/>
</dbReference>
<dbReference type="InterPro" id="IPR009718">
    <property type="entry name" value="Rex_DNA-bd_C_dom"/>
</dbReference>
<evidence type="ECO:0000256" key="3">
    <source>
        <dbReference type="ARBA" id="ARBA00023015"/>
    </source>
</evidence>
<comment type="subcellular location">
    <subcellularLocation>
        <location evidence="7">Cytoplasm</location>
    </subcellularLocation>
</comment>
<dbReference type="SMART" id="SM00881">
    <property type="entry name" value="CoA_binding"/>
    <property type="match status" value="1"/>
</dbReference>
<feature type="DNA-binding region" description="H-T-H motif" evidence="7">
    <location>
        <begin position="22"/>
        <end position="61"/>
    </location>
</feature>
<dbReference type="Pfam" id="PF06971">
    <property type="entry name" value="Put_DNA-bind_N"/>
    <property type="match status" value="1"/>
</dbReference>
<dbReference type="NCBIfam" id="NF003995">
    <property type="entry name" value="PRK05472.2-4"/>
    <property type="match status" value="1"/>
</dbReference>
<dbReference type="InterPro" id="IPR003781">
    <property type="entry name" value="CoA-bd"/>
</dbReference>
<comment type="caution">
    <text evidence="9">The sequence shown here is derived from an EMBL/GenBank/DDBJ whole genome shotgun (WGS) entry which is preliminary data.</text>
</comment>
<sequence>MTHLSTPVLPQIPDIVISRLPIYLRTLRLLKDQGIEVTSSQELGELLGLSSAQIRKDLSHFGEFGKQGTGYNVAYLCDQLEKILKVDCVWPVILVGAGYLGHALASYTGFEHRGFRIVAVFDNDPEKIGSAIGAITVQPVEALPAAVKQHRCQIAIIAVPASAAQQVANQLIEVGIKSILCYAPITLTVPPHIRVEYIDPVIHFQHMTFYLEKGCIEE</sequence>
<dbReference type="GO" id="GO:0005737">
    <property type="term" value="C:cytoplasm"/>
    <property type="evidence" value="ECO:0007669"/>
    <property type="project" value="UniProtKB-SubCell"/>
</dbReference>
<dbReference type="NCBIfam" id="NF003993">
    <property type="entry name" value="PRK05472.2-2"/>
    <property type="match status" value="1"/>
</dbReference>
<dbReference type="AlphaFoldDB" id="A0A7C1FFP2"/>
<keyword evidence="5 7" id="KW-0238">DNA-binding</keyword>
<dbReference type="InterPro" id="IPR036388">
    <property type="entry name" value="WH-like_DNA-bd_sf"/>
</dbReference>
<keyword evidence="1 7" id="KW-0963">Cytoplasm</keyword>
<accession>A0A7C1FFP2</accession>
<gene>
    <name evidence="7" type="primary">rex</name>
    <name evidence="9" type="ORF">ENQ20_08795</name>
</gene>
<dbReference type="InterPro" id="IPR058236">
    <property type="entry name" value="Rex_actinobacterial-type"/>
</dbReference>
<dbReference type="HAMAP" id="MF_01131">
    <property type="entry name" value="Rex"/>
    <property type="match status" value="1"/>
</dbReference>
<evidence type="ECO:0000313" key="9">
    <source>
        <dbReference type="EMBL" id="HDX31579.1"/>
    </source>
</evidence>
<name>A0A7C1FFP2_9CHLR</name>
<dbReference type="EMBL" id="DSMG01000084">
    <property type="protein sequence ID" value="HDX31579.1"/>
    <property type="molecule type" value="Genomic_DNA"/>
</dbReference>
<proteinExistence type="inferred from homology"/>
<evidence type="ECO:0000256" key="1">
    <source>
        <dbReference type="ARBA" id="ARBA00022490"/>
    </source>
</evidence>
<dbReference type="Pfam" id="PF02629">
    <property type="entry name" value="CoA_binding"/>
    <property type="match status" value="1"/>
</dbReference>